<reference evidence="2 3" key="1">
    <citation type="submission" date="2019-04" db="EMBL/GenBank/DDBJ databases">
        <title>Friends and foes A comparative genomics study of 23 Aspergillus species from section Flavi.</title>
        <authorList>
            <consortium name="DOE Joint Genome Institute"/>
            <person name="Kjaerbolling I."/>
            <person name="Vesth T."/>
            <person name="Frisvad J.C."/>
            <person name="Nybo J.L."/>
            <person name="Theobald S."/>
            <person name="Kildgaard S."/>
            <person name="Isbrandt T."/>
            <person name="Kuo A."/>
            <person name="Sato A."/>
            <person name="Lyhne E.K."/>
            <person name="Kogle M.E."/>
            <person name="Wiebenga A."/>
            <person name="Kun R.S."/>
            <person name="Lubbers R.J."/>
            <person name="Makela M.R."/>
            <person name="Barry K."/>
            <person name="Chovatia M."/>
            <person name="Clum A."/>
            <person name="Daum C."/>
            <person name="Haridas S."/>
            <person name="He G."/>
            <person name="LaButti K."/>
            <person name="Lipzen A."/>
            <person name="Mondo S."/>
            <person name="Riley R."/>
            <person name="Salamov A."/>
            <person name="Simmons B.A."/>
            <person name="Magnuson J.K."/>
            <person name="Henrissat B."/>
            <person name="Mortensen U.H."/>
            <person name="Larsen T.O."/>
            <person name="Devries R.P."/>
            <person name="Grigoriev I.V."/>
            <person name="Machida M."/>
            <person name="Baker S.E."/>
            <person name="Andersen M.R."/>
        </authorList>
    </citation>
    <scope>NUCLEOTIDE SEQUENCE [LARGE SCALE GENOMIC DNA]</scope>
    <source>
        <strain evidence="2 3">CBS 117625</strain>
    </source>
</reference>
<evidence type="ECO:0000313" key="3">
    <source>
        <dbReference type="Proteomes" id="UP000325672"/>
    </source>
</evidence>
<keyword evidence="1" id="KW-1133">Transmembrane helix</keyword>
<keyword evidence="1" id="KW-0472">Membrane</keyword>
<dbReference type="RefSeq" id="XP_031908418.1">
    <property type="nucleotide sequence ID" value="XM_032052646.1"/>
</dbReference>
<dbReference type="GeneID" id="43636856"/>
<protein>
    <submittedName>
        <fullName evidence="2">Uncharacterized protein</fullName>
    </submittedName>
</protein>
<organism evidence="2 3">
    <name type="scientific">Aspergillus pseudotamarii</name>
    <dbReference type="NCBI Taxonomy" id="132259"/>
    <lineage>
        <taxon>Eukaryota</taxon>
        <taxon>Fungi</taxon>
        <taxon>Dikarya</taxon>
        <taxon>Ascomycota</taxon>
        <taxon>Pezizomycotina</taxon>
        <taxon>Eurotiomycetes</taxon>
        <taxon>Eurotiomycetidae</taxon>
        <taxon>Eurotiales</taxon>
        <taxon>Aspergillaceae</taxon>
        <taxon>Aspergillus</taxon>
        <taxon>Aspergillus subgen. Circumdati</taxon>
    </lineage>
</organism>
<dbReference type="Proteomes" id="UP000325672">
    <property type="component" value="Unassembled WGS sequence"/>
</dbReference>
<proteinExistence type="predicted"/>
<gene>
    <name evidence="2" type="ORF">BDV38DRAFT_213037</name>
</gene>
<evidence type="ECO:0000256" key="1">
    <source>
        <dbReference type="SAM" id="Phobius"/>
    </source>
</evidence>
<name>A0A5N6SCN6_ASPPS</name>
<evidence type="ECO:0000313" key="2">
    <source>
        <dbReference type="EMBL" id="KAE8132355.1"/>
    </source>
</evidence>
<dbReference type="EMBL" id="ML743635">
    <property type="protein sequence ID" value="KAE8132355.1"/>
    <property type="molecule type" value="Genomic_DNA"/>
</dbReference>
<accession>A0A5N6SCN6</accession>
<sequence length="100" mass="11406">MSIMTKKAITNDADNAPRLAEATQAKTEGYRGGDWCNRLSVGFAVYRFIHSADRRVELRSKHAEKPRRNHFYPPYLEVNLLAIASYFAFLVSFFFCVSPG</sequence>
<dbReference type="AlphaFoldDB" id="A0A5N6SCN6"/>
<feature type="transmembrane region" description="Helical" evidence="1">
    <location>
        <begin position="75"/>
        <end position="95"/>
    </location>
</feature>
<keyword evidence="3" id="KW-1185">Reference proteome</keyword>
<keyword evidence="1" id="KW-0812">Transmembrane</keyword>